<evidence type="ECO:0000313" key="3">
    <source>
        <dbReference type="Proteomes" id="UP001157091"/>
    </source>
</evidence>
<keyword evidence="1" id="KW-1133">Transmembrane helix</keyword>
<gene>
    <name evidence="2" type="ORF">GCM10025864_16970</name>
</gene>
<keyword evidence="1" id="KW-0812">Transmembrane</keyword>
<feature type="transmembrane region" description="Helical" evidence="1">
    <location>
        <begin position="27"/>
        <end position="47"/>
    </location>
</feature>
<keyword evidence="1" id="KW-0472">Membrane</keyword>
<keyword evidence="3" id="KW-1185">Reference proteome</keyword>
<organism evidence="2 3">
    <name type="scientific">Luteimicrobium album</name>
    <dbReference type="NCBI Taxonomy" id="1054550"/>
    <lineage>
        <taxon>Bacteria</taxon>
        <taxon>Bacillati</taxon>
        <taxon>Actinomycetota</taxon>
        <taxon>Actinomycetes</taxon>
        <taxon>Micrococcales</taxon>
        <taxon>Luteimicrobium</taxon>
    </lineage>
</organism>
<comment type="caution">
    <text evidence="2">The sequence shown here is derived from an EMBL/GenBank/DDBJ whole genome shotgun (WGS) entry which is preliminary data.</text>
</comment>
<name>A0ABQ6HZN6_9MICO</name>
<protein>
    <submittedName>
        <fullName evidence="2">Uncharacterized protein</fullName>
    </submittedName>
</protein>
<evidence type="ECO:0000313" key="2">
    <source>
        <dbReference type="EMBL" id="GMA23938.1"/>
    </source>
</evidence>
<sequence>MLIARVADDGRSHLDALLPRRRRGAEVLGVALVVTLLVAAWISPQLLRPRLTDVHEATWSAKPAGVVETAVGTGADAWPWLVLTGVDDVPGARVVSVTAQDGTTGVALDRLRARDDAVVVVRWQVTDCDALDPRTQPVVHLRGPLGTTTTQRLPAMAGPGFDLETLRSSGTCSGR</sequence>
<accession>A0ABQ6HZN6</accession>
<dbReference type="EMBL" id="BSUK01000001">
    <property type="protein sequence ID" value="GMA23938.1"/>
    <property type="molecule type" value="Genomic_DNA"/>
</dbReference>
<reference evidence="3" key="1">
    <citation type="journal article" date="2019" name="Int. J. Syst. Evol. Microbiol.">
        <title>The Global Catalogue of Microorganisms (GCM) 10K type strain sequencing project: providing services to taxonomists for standard genome sequencing and annotation.</title>
        <authorList>
            <consortium name="The Broad Institute Genomics Platform"/>
            <consortium name="The Broad Institute Genome Sequencing Center for Infectious Disease"/>
            <person name="Wu L."/>
            <person name="Ma J."/>
        </authorList>
    </citation>
    <scope>NUCLEOTIDE SEQUENCE [LARGE SCALE GENOMIC DNA]</scope>
    <source>
        <strain evidence="3">NBRC 106348</strain>
    </source>
</reference>
<proteinExistence type="predicted"/>
<dbReference type="RefSeq" id="WP_284292839.1">
    <property type="nucleotide sequence ID" value="NZ_BSUK01000001.1"/>
</dbReference>
<dbReference type="Proteomes" id="UP001157091">
    <property type="component" value="Unassembled WGS sequence"/>
</dbReference>
<evidence type="ECO:0000256" key="1">
    <source>
        <dbReference type="SAM" id="Phobius"/>
    </source>
</evidence>